<dbReference type="RefSeq" id="WP_011617984.1">
    <property type="nucleotide sequence ID" value="NC_008318.1"/>
</dbReference>
<name>Q0KKY4_THEAI</name>
<reference evidence="1" key="1">
    <citation type="journal article" date="2006" name="Extremophiles">
        <title>Structural analysis of the plasmid pTA1 isolated from the thermoacidophilic archaeon Thermoplasma acidophilum.</title>
        <authorList>
            <person name="Yamashiro K."/>
            <person name="Yokobori S."/>
            <person name="Oshima T."/>
            <person name="Yamgishi A."/>
        </authorList>
    </citation>
    <scope>NUCLEOTIDE SEQUENCE</scope>
    <source>
        <strain evidence="1">H0-122</strain>
        <plasmid evidence="1">pTA1</plasmid>
    </source>
</reference>
<geneLocation type="plasmid" evidence="1">
    <name>pTA1</name>
</geneLocation>
<proteinExistence type="predicted"/>
<dbReference type="AlphaFoldDB" id="Q0KKY4"/>
<sequence length="277" mass="30005">MNRIPKWTKIGLTALLLFFLIPSIASASTGPAQPAFIILSHENNGMTLFLEPNQNGQVMFPEWNISILTNAFFKITLNNSTITQGTGPYSETLNLSQYQKANFTITIGNTEYIENNVSIIGETDPSPIISAEITTTLSGQPTLTAQPGQTGQILHQNATITMISTQQEPYKIYVNGNMISTGTAMGTSSINTTLPTGDTSIQVIIGSTILNFNNEIVTSLTLQKYYGPQPPPLVATLIEEIFSTVKGVLAAIADIPLLYLGVSGLIKTHKNRTPEVW</sequence>
<keyword evidence="1" id="KW-0614">Plasmid</keyword>
<dbReference type="EMBL" id="AB190359">
    <property type="protein sequence ID" value="BAF30826.1"/>
    <property type="molecule type" value="Genomic_DNA"/>
</dbReference>
<organism evidence="1">
    <name type="scientific">Thermoplasma acidophilum</name>
    <dbReference type="NCBI Taxonomy" id="2303"/>
    <lineage>
        <taxon>Archaea</taxon>
        <taxon>Methanobacteriati</taxon>
        <taxon>Thermoplasmatota</taxon>
        <taxon>Thermoplasmata</taxon>
        <taxon>Thermoplasmatales</taxon>
        <taxon>Thermoplasmataceae</taxon>
        <taxon>Thermoplasma</taxon>
    </lineage>
</organism>
<evidence type="ECO:0000313" key="1">
    <source>
        <dbReference type="EMBL" id="BAF30826.1"/>
    </source>
</evidence>
<accession>Q0KKY4</accession>
<protein>
    <submittedName>
        <fullName evidence="1">Uncharacterized protein</fullName>
    </submittedName>
</protein>